<gene>
    <name evidence="2" type="ORF">XELAEV_18028290mg</name>
</gene>
<keyword evidence="1" id="KW-0175">Coiled coil</keyword>
<feature type="coiled-coil region" evidence="1">
    <location>
        <begin position="24"/>
        <end position="52"/>
    </location>
</feature>
<evidence type="ECO:0000313" key="2">
    <source>
        <dbReference type="EMBL" id="OCT81470.1"/>
    </source>
</evidence>
<dbReference type="Proteomes" id="UP000694892">
    <property type="component" value="Chromosome 5L"/>
</dbReference>
<dbReference type="AlphaFoldDB" id="A0A974HKU0"/>
<reference evidence="3" key="1">
    <citation type="journal article" date="2016" name="Nature">
        <title>Genome evolution in the allotetraploid frog Xenopus laevis.</title>
        <authorList>
            <person name="Session A.M."/>
            <person name="Uno Y."/>
            <person name="Kwon T."/>
            <person name="Chapman J.A."/>
            <person name="Toyoda A."/>
            <person name="Takahashi S."/>
            <person name="Fukui A."/>
            <person name="Hikosaka A."/>
            <person name="Suzuki A."/>
            <person name="Kondo M."/>
            <person name="van Heeringen S.J."/>
            <person name="Quigley I."/>
            <person name="Heinz S."/>
            <person name="Ogino H."/>
            <person name="Ochi H."/>
            <person name="Hellsten U."/>
            <person name="Lyons J.B."/>
            <person name="Simakov O."/>
            <person name="Putnam N."/>
            <person name="Stites J."/>
            <person name="Kuroki Y."/>
            <person name="Tanaka T."/>
            <person name="Michiue T."/>
            <person name="Watanabe M."/>
            <person name="Bogdanovic O."/>
            <person name="Lister R."/>
            <person name="Georgiou G."/>
            <person name="Paranjpe S.S."/>
            <person name="van Kruijsbergen I."/>
            <person name="Shu S."/>
            <person name="Carlson J."/>
            <person name="Kinoshita T."/>
            <person name="Ohta Y."/>
            <person name="Mawaribuchi S."/>
            <person name="Jenkins J."/>
            <person name="Grimwood J."/>
            <person name="Schmutz J."/>
            <person name="Mitros T."/>
            <person name="Mozaffari S.V."/>
            <person name="Suzuki Y."/>
            <person name="Haramoto Y."/>
            <person name="Yamamoto T.S."/>
            <person name="Takagi C."/>
            <person name="Heald R."/>
            <person name="Miller K."/>
            <person name="Haudenschild C."/>
            <person name="Kitzman J."/>
            <person name="Nakayama T."/>
            <person name="Izutsu Y."/>
            <person name="Robert J."/>
            <person name="Fortriede J."/>
            <person name="Burns K."/>
            <person name="Lotay V."/>
            <person name="Karimi K."/>
            <person name="Yasuoka Y."/>
            <person name="Dichmann D.S."/>
            <person name="Flajnik M.F."/>
            <person name="Houston D.W."/>
            <person name="Shendure J."/>
            <person name="DuPasquier L."/>
            <person name="Vize P.D."/>
            <person name="Zorn A.M."/>
            <person name="Ito M."/>
            <person name="Marcotte E.M."/>
            <person name="Wallingford J.B."/>
            <person name="Ito Y."/>
            <person name="Asashima M."/>
            <person name="Ueno N."/>
            <person name="Matsuda Y."/>
            <person name="Veenstra G.J."/>
            <person name="Fujiyama A."/>
            <person name="Harland R.M."/>
            <person name="Taira M."/>
            <person name="Rokhsar D.S."/>
        </authorList>
    </citation>
    <scope>NUCLEOTIDE SEQUENCE [LARGE SCALE GENOMIC DNA]</scope>
    <source>
        <strain evidence="3">J</strain>
    </source>
</reference>
<sequence>MSLNEHLKETADRSLRLKRQHIHLILHQNQLLKEQNQLIRAQNNLLRQQQLQGKRQQLHSTHTQPIQMWRQETGKLALQTSLLVAQLLQKGVGVQ</sequence>
<evidence type="ECO:0000256" key="1">
    <source>
        <dbReference type="SAM" id="Coils"/>
    </source>
</evidence>
<name>A0A974HKU0_XENLA</name>
<organism evidence="2 3">
    <name type="scientific">Xenopus laevis</name>
    <name type="common">African clawed frog</name>
    <dbReference type="NCBI Taxonomy" id="8355"/>
    <lineage>
        <taxon>Eukaryota</taxon>
        <taxon>Metazoa</taxon>
        <taxon>Chordata</taxon>
        <taxon>Craniata</taxon>
        <taxon>Vertebrata</taxon>
        <taxon>Euteleostomi</taxon>
        <taxon>Amphibia</taxon>
        <taxon>Batrachia</taxon>
        <taxon>Anura</taxon>
        <taxon>Pipoidea</taxon>
        <taxon>Pipidae</taxon>
        <taxon>Xenopodinae</taxon>
        <taxon>Xenopus</taxon>
        <taxon>Xenopus</taxon>
    </lineage>
</organism>
<proteinExistence type="predicted"/>
<evidence type="ECO:0000313" key="3">
    <source>
        <dbReference type="Proteomes" id="UP000694892"/>
    </source>
</evidence>
<accession>A0A974HKU0</accession>
<dbReference type="EMBL" id="CM004474">
    <property type="protein sequence ID" value="OCT81470.1"/>
    <property type="molecule type" value="Genomic_DNA"/>
</dbReference>
<protein>
    <submittedName>
        <fullName evidence="2">Uncharacterized protein</fullName>
    </submittedName>
</protein>